<accession>A0ABP7GL77</accession>
<evidence type="ECO:0000256" key="1">
    <source>
        <dbReference type="SAM" id="MobiDB-lite"/>
    </source>
</evidence>
<proteinExistence type="predicted"/>
<evidence type="ECO:0000313" key="5">
    <source>
        <dbReference type="Proteomes" id="UP001500540"/>
    </source>
</evidence>
<feature type="signal peptide" evidence="2">
    <location>
        <begin position="1"/>
        <end position="27"/>
    </location>
</feature>
<gene>
    <name evidence="4" type="ORF">GCM10022240_19770</name>
</gene>
<dbReference type="EMBL" id="BAABAF010000007">
    <property type="protein sequence ID" value="GAA3767420.1"/>
    <property type="molecule type" value="Genomic_DNA"/>
</dbReference>
<organism evidence="4 5">
    <name type="scientific">Microbacterium kribbense</name>
    <dbReference type="NCBI Taxonomy" id="433645"/>
    <lineage>
        <taxon>Bacteria</taxon>
        <taxon>Bacillati</taxon>
        <taxon>Actinomycetota</taxon>
        <taxon>Actinomycetes</taxon>
        <taxon>Micrococcales</taxon>
        <taxon>Microbacteriaceae</taxon>
        <taxon>Microbacterium</taxon>
    </lineage>
</organism>
<dbReference type="SUPFAM" id="SSF50891">
    <property type="entry name" value="Cyclophilin-like"/>
    <property type="match status" value="1"/>
</dbReference>
<dbReference type="InterPro" id="IPR041183">
    <property type="entry name" value="Cyclophilin-like"/>
</dbReference>
<keyword evidence="5" id="KW-1185">Reference proteome</keyword>
<feature type="chain" id="PRO_5045707081" description="Cyclophilin-like domain-containing protein" evidence="2">
    <location>
        <begin position="28"/>
        <end position="186"/>
    </location>
</feature>
<comment type="caution">
    <text evidence="4">The sequence shown here is derived from an EMBL/GenBank/DDBJ whole genome shotgun (WGS) entry which is preliminary data.</text>
</comment>
<keyword evidence="2" id="KW-0732">Signal</keyword>
<dbReference type="Gene3D" id="2.40.100.20">
    <property type="match status" value="1"/>
</dbReference>
<feature type="domain" description="Cyclophilin-like" evidence="3">
    <location>
        <begin position="76"/>
        <end position="182"/>
    </location>
</feature>
<dbReference type="PROSITE" id="PS51257">
    <property type="entry name" value="PROKAR_LIPOPROTEIN"/>
    <property type="match status" value="1"/>
</dbReference>
<protein>
    <recommendedName>
        <fullName evidence="3">Cyclophilin-like domain-containing protein</fullName>
    </recommendedName>
</protein>
<evidence type="ECO:0000259" key="3">
    <source>
        <dbReference type="Pfam" id="PF18050"/>
    </source>
</evidence>
<evidence type="ECO:0000313" key="4">
    <source>
        <dbReference type="EMBL" id="GAA3767420.1"/>
    </source>
</evidence>
<feature type="region of interest" description="Disordered" evidence="1">
    <location>
        <begin position="25"/>
        <end position="60"/>
    </location>
</feature>
<reference evidence="5" key="1">
    <citation type="journal article" date="2019" name="Int. J. Syst. Evol. Microbiol.">
        <title>The Global Catalogue of Microorganisms (GCM) 10K type strain sequencing project: providing services to taxonomists for standard genome sequencing and annotation.</title>
        <authorList>
            <consortium name="The Broad Institute Genomics Platform"/>
            <consortium name="The Broad Institute Genome Sequencing Center for Infectious Disease"/>
            <person name="Wu L."/>
            <person name="Ma J."/>
        </authorList>
    </citation>
    <scope>NUCLEOTIDE SEQUENCE [LARGE SCALE GENOMIC DNA]</scope>
    <source>
        <strain evidence="5">JCM 16950</strain>
    </source>
</reference>
<feature type="compositionally biased region" description="Low complexity" evidence="1">
    <location>
        <begin position="25"/>
        <end position="50"/>
    </location>
</feature>
<dbReference type="Proteomes" id="UP001500540">
    <property type="component" value="Unassembled WGS sequence"/>
</dbReference>
<sequence length="186" mass="19349">MRKPLLPALAAVVLAALLTGCGTTTEATPGAGPTSPSATSTSPAPAQTESPPAPTRSESAAVDQIVGTVVRFASDRTSVGVTVGEDSPTVRDFLSRLPLEMTFEEFNGREKIAYFDPELTTEGSPGSDPENGDLIYFASWGNLGFYYNADGIDYSDATIHIGTYSAAADQLALLEGGQVTIEVVGE</sequence>
<dbReference type="InterPro" id="IPR029000">
    <property type="entry name" value="Cyclophilin-like_dom_sf"/>
</dbReference>
<dbReference type="Pfam" id="PF18050">
    <property type="entry name" value="Cyclophil_like2"/>
    <property type="match status" value="1"/>
</dbReference>
<evidence type="ECO:0000256" key="2">
    <source>
        <dbReference type="SAM" id="SignalP"/>
    </source>
</evidence>
<name>A0ABP7GL77_9MICO</name>